<accession>A0A1M4MYC8</accession>
<name>A0A1M4MYC8_9RHOB</name>
<evidence type="ECO:0000313" key="1">
    <source>
        <dbReference type="EMBL" id="SCM66764.1"/>
    </source>
</evidence>
<sequence>MKRLIVMIVLLAGAWSGYWFYASGQKRAAIEDWFTEKQEEGWQASYEDLSIAGFPNRVDATLDNPSVENQDGSIAWNAPFLQLLSLVYNPSHVIVIWPQTQTFITPYGTVALRKEDLRASVVFDGDDASSLNRFSLVGEDMEARTERGSWEASELRLAAERLPGAVSDYRVALATSDMTVDLPLIGAGSLPNRIEKLDVDTHISFEHAWDAKSLLFDRPKPTSLEIVAADIEWGPATLTATGLLELDETGTPEGEIDFSLKNWEEMIGDIANSGAMSHQQAESMRMMIGMMASSSGDPRAFDATLTFSGGMMRLGQLPIGPAPRFSPH</sequence>
<dbReference type="AlphaFoldDB" id="A0A1M4MYC8"/>
<evidence type="ECO:0000313" key="2">
    <source>
        <dbReference type="Proteomes" id="UP000184085"/>
    </source>
</evidence>
<reference evidence="2" key="1">
    <citation type="submission" date="2016-09" db="EMBL/GenBank/DDBJ databases">
        <authorList>
            <person name="Wibberg D."/>
        </authorList>
    </citation>
    <scope>NUCLEOTIDE SEQUENCE [LARGE SCALE GENOMIC DNA]</scope>
</reference>
<dbReference type="InterPro" id="IPR018666">
    <property type="entry name" value="DUF2125"/>
</dbReference>
<keyword evidence="2" id="KW-1185">Reference proteome</keyword>
<dbReference type="Proteomes" id="UP000184085">
    <property type="component" value="Unassembled WGS sequence"/>
</dbReference>
<protein>
    <submittedName>
        <fullName evidence="1">Putative membrane protein</fullName>
    </submittedName>
</protein>
<dbReference type="EMBL" id="FMJB01000040">
    <property type="protein sequence ID" value="SCM66764.1"/>
    <property type="molecule type" value="Genomic_DNA"/>
</dbReference>
<dbReference type="Pfam" id="PF09898">
    <property type="entry name" value="DUF2125"/>
    <property type="match status" value="1"/>
</dbReference>
<gene>
    <name evidence="1" type="ORF">KARMA_0946</name>
</gene>
<dbReference type="RefSeq" id="WP_072704794.1">
    <property type="nucleotide sequence ID" value="NZ_FMJB01000040.1"/>
</dbReference>
<organism evidence="1 2">
    <name type="scientific">Donghicola eburneus</name>
    <dbReference type="NCBI Taxonomy" id="393278"/>
    <lineage>
        <taxon>Bacteria</taxon>
        <taxon>Pseudomonadati</taxon>
        <taxon>Pseudomonadota</taxon>
        <taxon>Alphaproteobacteria</taxon>
        <taxon>Rhodobacterales</taxon>
        <taxon>Roseobacteraceae</taxon>
        <taxon>Donghicola</taxon>
    </lineage>
</organism>
<proteinExistence type="predicted"/>